<comment type="caution">
    <text evidence="2">The sequence shown here is derived from an EMBL/GenBank/DDBJ whole genome shotgun (WGS) entry which is preliminary data.</text>
</comment>
<gene>
    <name evidence="2" type="ORF">EAF07_01460</name>
</gene>
<evidence type="ECO:0000313" key="2">
    <source>
        <dbReference type="EMBL" id="RLY05392.1"/>
    </source>
</evidence>
<reference evidence="2 3" key="1">
    <citation type="submission" date="2018-10" db="EMBL/GenBank/DDBJ databases">
        <title>Streptococcus hillyeri sp. nov., isolated from equine tracheal sample.</title>
        <authorList>
            <person name="Macfadyen A.C."/>
            <person name="Waller A."/>
            <person name="Paterson G.K."/>
        </authorList>
    </citation>
    <scope>NUCLEOTIDE SEQUENCE [LARGE SCALE GENOMIC DNA]</scope>
    <source>
        <strain evidence="2 3">28462</strain>
    </source>
</reference>
<dbReference type="Pfam" id="PF03729">
    <property type="entry name" value="DUF308"/>
    <property type="match status" value="1"/>
</dbReference>
<keyword evidence="3" id="KW-1185">Reference proteome</keyword>
<evidence type="ECO:0000313" key="3">
    <source>
        <dbReference type="Proteomes" id="UP000279194"/>
    </source>
</evidence>
<dbReference type="EMBL" id="RCVM01000001">
    <property type="protein sequence ID" value="RLY05392.1"/>
    <property type="molecule type" value="Genomic_DNA"/>
</dbReference>
<keyword evidence="1" id="KW-1133">Transmembrane helix</keyword>
<keyword evidence="1" id="KW-0472">Membrane</keyword>
<feature type="transmembrane region" description="Helical" evidence="1">
    <location>
        <begin position="35"/>
        <end position="58"/>
    </location>
</feature>
<sequence length="171" mass="18989">MEKTYQGVRMKTLPLLLGGISLMLGLYLFNHPFAAVGTIASVIAFVIFVTGLNQLRLYFYLPEMHRSLRLLVKASLSTLVGFLLMTSSAFFRSSLVLSIVAFWLLVIGISRLLVQPAFPQSPVKKQHTWGILAVGLLLFIAPVFSAVFIGKFFSLIFIMIGVSTMLLGKRF</sequence>
<dbReference type="InterPro" id="IPR005325">
    <property type="entry name" value="DUF308_memb"/>
</dbReference>
<dbReference type="OrthoDB" id="2236550at2"/>
<proteinExistence type="predicted"/>
<organism evidence="2 3">
    <name type="scientific">Streptococcus hillyeri</name>
    <dbReference type="NCBI Taxonomy" id="2282420"/>
    <lineage>
        <taxon>Bacteria</taxon>
        <taxon>Bacillati</taxon>
        <taxon>Bacillota</taxon>
        <taxon>Bacilli</taxon>
        <taxon>Lactobacillales</taxon>
        <taxon>Streptococcaceae</taxon>
        <taxon>Streptococcus</taxon>
    </lineage>
</organism>
<evidence type="ECO:0000256" key="1">
    <source>
        <dbReference type="SAM" id="Phobius"/>
    </source>
</evidence>
<feature type="transmembrane region" description="Helical" evidence="1">
    <location>
        <begin position="96"/>
        <end position="114"/>
    </location>
</feature>
<feature type="transmembrane region" description="Helical" evidence="1">
    <location>
        <begin position="70"/>
        <end position="90"/>
    </location>
</feature>
<dbReference type="AlphaFoldDB" id="A0A3L9E1U0"/>
<name>A0A3L9E1U0_9STRE</name>
<protein>
    <submittedName>
        <fullName evidence="2">DUF308 domain-containing protein</fullName>
    </submittedName>
</protein>
<keyword evidence="1" id="KW-0812">Transmembrane</keyword>
<dbReference type="Proteomes" id="UP000279194">
    <property type="component" value="Unassembled WGS sequence"/>
</dbReference>
<feature type="transmembrane region" description="Helical" evidence="1">
    <location>
        <begin position="12"/>
        <end position="29"/>
    </location>
</feature>
<accession>A0A3L9E1U0</accession>
<feature type="transmembrane region" description="Helical" evidence="1">
    <location>
        <begin position="126"/>
        <end position="146"/>
    </location>
</feature>